<keyword evidence="3 5" id="KW-0810">Translation regulation</keyword>
<keyword evidence="6" id="KW-0969">Cilium</keyword>
<dbReference type="GO" id="GO:0044780">
    <property type="term" value="P:bacterial-type flagellum assembly"/>
    <property type="evidence" value="ECO:0007669"/>
    <property type="project" value="UniProtKB-UniRule"/>
</dbReference>
<dbReference type="Pfam" id="PF02623">
    <property type="entry name" value="FliW"/>
    <property type="match status" value="1"/>
</dbReference>
<accession>A0A7M1B4R9</accession>
<dbReference type="EMBL" id="CP041235">
    <property type="protein sequence ID" value="QOP44660.1"/>
    <property type="molecule type" value="Genomic_DNA"/>
</dbReference>
<evidence type="ECO:0000256" key="2">
    <source>
        <dbReference type="ARBA" id="ARBA00022795"/>
    </source>
</evidence>
<name>A0A7M1B4R9_9BACT</name>
<keyword evidence="7" id="KW-1185">Reference proteome</keyword>
<organism evidence="6 7">
    <name type="scientific">Sulfurimonas sediminis</name>
    <dbReference type="NCBI Taxonomy" id="2590020"/>
    <lineage>
        <taxon>Bacteria</taxon>
        <taxon>Pseudomonadati</taxon>
        <taxon>Campylobacterota</taxon>
        <taxon>Epsilonproteobacteria</taxon>
        <taxon>Campylobacterales</taxon>
        <taxon>Sulfurimonadaceae</taxon>
        <taxon>Sulfurimonas</taxon>
    </lineage>
</organism>
<keyword evidence="1 5" id="KW-0963">Cytoplasm</keyword>
<dbReference type="Proteomes" id="UP000593719">
    <property type="component" value="Chromosome"/>
</dbReference>
<comment type="similarity">
    <text evidence="5">Belongs to the FliW family.</text>
</comment>
<dbReference type="RefSeq" id="WP_193150784.1">
    <property type="nucleotide sequence ID" value="NZ_CP041235.1"/>
</dbReference>
<keyword evidence="6" id="KW-0282">Flagellum</keyword>
<dbReference type="Gene3D" id="2.30.290.10">
    <property type="entry name" value="BH3618-like"/>
    <property type="match status" value="1"/>
</dbReference>
<dbReference type="PANTHER" id="PTHR39190">
    <property type="entry name" value="FLAGELLAR ASSEMBLY FACTOR FLIW"/>
    <property type="match status" value="1"/>
</dbReference>
<evidence type="ECO:0000313" key="7">
    <source>
        <dbReference type="Proteomes" id="UP000593719"/>
    </source>
</evidence>
<sequence length="131" mass="15010">MTYEVKGEILGFVNTRQVDINEIDELFSIMKDSQNPAISFTLVNPYMLRKYPFEIPAKTKELLKITDNSEISVYTILLIQKPLEQSTVNFLAPVIINHDNNTLTQIVLEPKQNPNYGMAERIESFKKEASS</sequence>
<reference evidence="6 7" key="1">
    <citation type="submission" date="2019-06" db="EMBL/GenBank/DDBJ databases">
        <title>Sulfurimonas gotlandica sp. nov., a chemoautotrophic and psychrotolerant epsilonproteobacterium isolated from a pelagic redoxcline, and an emended description of the genus Sulfurimonas.</title>
        <authorList>
            <person name="Wang S."/>
            <person name="Jiang L."/>
            <person name="Shao Z."/>
        </authorList>
    </citation>
    <scope>NUCLEOTIDE SEQUENCE [LARGE SCALE GENOMIC DNA]</scope>
    <source>
        <strain evidence="6 7">S2-6</strain>
    </source>
</reference>
<comment type="function">
    <text evidence="5">Acts as an anti-CsrA protein, binds CsrA and prevents it from repressing translation of its target genes, one of which is flagellin. Binds to flagellin and participates in the assembly of the flagellum.</text>
</comment>
<dbReference type="InterPro" id="IPR024046">
    <property type="entry name" value="Flagellar_assmbl_FliW_dom_sf"/>
</dbReference>
<keyword evidence="6" id="KW-0966">Cell projection</keyword>
<dbReference type="GO" id="GO:0006417">
    <property type="term" value="P:regulation of translation"/>
    <property type="evidence" value="ECO:0007669"/>
    <property type="project" value="UniProtKB-KW"/>
</dbReference>
<dbReference type="AlphaFoldDB" id="A0A7M1B4R9"/>
<evidence type="ECO:0000256" key="1">
    <source>
        <dbReference type="ARBA" id="ARBA00022490"/>
    </source>
</evidence>
<gene>
    <name evidence="5 6" type="primary">fliW</name>
    <name evidence="6" type="ORF">FJR45_12210</name>
</gene>
<evidence type="ECO:0000256" key="5">
    <source>
        <dbReference type="HAMAP-Rule" id="MF_01185"/>
    </source>
</evidence>
<dbReference type="HAMAP" id="MF_01185">
    <property type="entry name" value="FliW"/>
    <property type="match status" value="1"/>
</dbReference>
<dbReference type="SUPFAM" id="SSF141457">
    <property type="entry name" value="BH3618-like"/>
    <property type="match status" value="1"/>
</dbReference>
<keyword evidence="4 5" id="KW-0143">Chaperone</keyword>
<keyword evidence="2 5" id="KW-1005">Bacterial flagellum biogenesis</keyword>
<evidence type="ECO:0000313" key="6">
    <source>
        <dbReference type="EMBL" id="QOP44660.1"/>
    </source>
</evidence>
<dbReference type="PANTHER" id="PTHR39190:SF1">
    <property type="entry name" value="FLAGELLAR ASSEMBLY FACTOR FLIW"/>
    <property type="match status" value="1"/>
</dbReference>
<dbReference type="NCBIfam" id="NF009790">
    <property type="entry name" value="PRK13282.1"/>
    <property type="match status" value="1"/>
</dbReference>
<dbReference type="KEGG" id="ssei:FJR45_12210"/>
<evidence type="ECO:0000256" key="3">
    <source>
        <dbReference type="ARBA" id="ARBA00022845"/>
    </source>
</evidence>
<dbReference type="InterPro" id="IPR003775">
    <property type="entry name" value="Flagellar_assembly_factor_FliW"/>
</dbReference>
<proteinExistence type="inferred from homology"/>
<comment type="subunit">
    <text evidence="5">Interacts with translational regulator CsrA and flagellin(s).</text>
</comment>
<dbReference type="GO" id="GO:0005737">
    <property type="term" value="C:cytoplasm"/>
    <property type="evidence" value="ECO:0007669"/>
    <property type="project" value="UniProtKB-SubCell"/>
</dbReference>
<protein>
    <recommendedName>
        <fullName evidence="5">Flagellar assembly factor FliW</fullName>
    </recommendedName>
</protein>
<comment type="subcellular location">
    <subcellularLocation>
        <location evidence="5">Cytoplasm</location>
    </subcellularLocation>
</comment>
<evidence type="ECO:0000256" key="4">
    <source>
        <dbReference type="ARBA" id="ARBA00023186"/>
    </source>
</evidence>